<dbReference type="GO" id="GO:2000012">
    <property type="term" value="P:regulation of auxin polar transport"/>
    <property type="evidence" value="ECO:0007669"/>
    <property type="project" value="InterPro"/>
</dbReference>
<dbReference type="PANTHER" id="PTHR34959">
    <property type="entry name" value="PROTEIN LAZY 1"/>
    <property type="match status" value="1"/>
</dbReference>
<comment type="caution">
    <text evidence="2">The sequence shown here is derived from an EMBL/GenBank/DDBJ whole genome shotgun (WGS) entry which is preliminary data.</text>
</comment>
<organism evidence="2 3">
    <name type="scientific">Populus deltoides</name>
    <name type="common">Eastern poplar</name>
    <name type="synonym">Eastern cottonwood</name>
    <dbReference type="NCBI Taxonomy" id="3696"/>
    <lineage>
        <taxon>Eukaryota</taxon>
        <taxon>Viridiplantae</taxon>
        <taxon>Streptophyta</taxon>
        <taxon>Embryophyta</taxon>
        <taxon>Tracheophyta</taxon>
        <taxon>Spermatophyta</taxon>
        <taxon>Magnoliopsida</taxon>
        <taxon>eudicotyledons</taxon>
        <taxon>Gunneridae</taxon>
        <taxon>Pentapetalae</taxon>
        <taxon>rosids</taxon>
        <taxon>fabids</taxon>
        <taxon>Malpighiales</taxon>
        <taxon>Salicaceae</taxon>
        <taxon>Saliceae</taxon>
        <taxon>Populus</taxon>
    </lineage>
</organism>
<gene>
    <name evidence="2" type="ORF">H0E87_031641</name>
</gene>
<proteinExistence type="predicted"/>
<protein>
    <submittedName>
        <fullName evidence="2">Uncharacterized protein</fullName>
    </submittedName>
</protein>
<feature type="region of interest" description="Disordered" evidence="1">
    <location>
        <begin position="168"/>
        <end position="187"/>
    </location>
</feature>
<evidence type="ECO:0000256" key="1">
    <source>
        <dbReference type="SAM" id="MobiDB-lite"/>
    </source>
</evidence>
<reference evidence="2" key="1">
    <citation type="journal article" date="2021" name="J. Hered.">
        <title>Genome Assembly of Salicaceae Populus deltoides (Eastern Cottonwood) I-69 Based on Nanopore Sequencing and Hi-C Technologies.</title>
        <authorList>
            <person name="Bai S."/>
            <person name="Wu H."/>
            <person name="Zhang J."/>
            <person name="Pan Z."/>
            <person name="Zhao W."/>
            <person name="Li Z."/>
            <person name="Tong C."/>
        </authorList>
    </citation>
    <scope>NUCLEOTIDE SEQUENCE</scope>
    <source>
        <tissue evidence="2">Leaf</tissue>
    </source>
</reference>
<dbReference type="Proteomes" id="UP000807159">
    <property type="component" value="Unassembled WGS sequence"/>
</dbReference>
<accession>A0A8T2WAZ9</accession>
<sequence length="269" mass="30202">GTIALAFQHRRVSMTISPILGQALTPDMDPGSSNSQMRNVRTLSLKNEGVGKNNRDEASIISSDLFMAFSLVEPLGSEPTTIKFLEAEEEGCNDSLARRSYVSTITLSGMQMQATNAEDFGKTVACPLQGYTYLGHQLNIQKQDLEQRRKRFLLKRYFVQQKLRDEIPSENEETLPSAGDEASNSVSTKKKLNKVLKMLHRKVHPENPLAEKEFMKTHIDKTMNTLNEGGYNADLMHQVKDKRKFLPGSKSIDGVQSHMNNLESALLWS</sequence>
<name>A0A8T2WAZ9_POPDE</name>
<evidence type="ECO:0000313" key="2">
    <source>
        <dbReference type="EMBL" id="KAH8479409.1"/>
    </source>
</evidence>
<dbReference type="GO" id="GO:0009630">
    <property type="term" value="P:gravitropism"/>
    <property type="evidence" value="ECO:0007669"/>
    <property type="project" value="InterPro"/>
</dbReference>
<evidence type="ECO:0000313" key="3">
    <source>
        <dbReference type="Proteomes" id="UP000807159"/>
    </source>
</evidence>
<dbReference type="InterPro" id="IPR038928">
    <property type="entry name" value="LAZY1"/>
</dbReference>
<keyword evidence="3" id="KW-1185">Reference proteome</keyword>
<dbReference type="PANTHER" id="PTHR34959:SF4">
    <property type="entry name" value="PROTEIN LAZY 1"/>
    <property type="match status" value="1"/>
</dbReference>
<dbReference type="EMBL" id="JACEGQ020000212">
    <property type="protein sequence ID" value="KAH8479409.1"/>
    <property type="molecule type" value="Genomic_DNA"/>
</dbReference>
<feature type="non-terminal residue" evidence="2">
    <location>
        <position position="269"/>
    </location>
</feature>
<dbReference type="AlphaFoldDB" id="A0A8T2WAZ9"/>